<dbReference type="GO" id="GO:0045892">
    <property type="term" value="P:negative regulation of DNA-templated transcription"/>
    <property type="evidence" value="ECO:0007669"/>
    <property type="project" value="TreeGrafter"/>
</dbReference>
<evidence type="ECO:0000256" key="3">
    <source>
        <dbReference type="ARBA" id="ARBA00023163"/>
    </source>
</evidence>
<accession>A0A4Z0RL18</accession>
<evidence type="ECO:0000259" key="4">
    <source>
        <dbReference type="PROSITE" id="PS50949"/>
    </source>
</evidence>
<dbReference type="GO" id="GO:0003677">
    <property type="term" value="F:DNA binding"/>
    <property type="evidence" value="ECO:0007669"/>
    <property type="project" value="UniProtKB-KW"/>
</dbReference>
<dbReference type="EMBL" id="JAAOCP010000014">
    <property type="protein sequence ID" value="MBJ7639683.1"/>
    <property type="molecule type" value="Genomic_DNA"/>
</dbReference>
<keyword evidence="1" id="KW-0805">Transcription regulation</keyword>
<dbReference type="GO" id="GO:0003700">
    <property type="term" value="F:DNA-binding transcription factor activity"/>
    <property type="evidence" value="ECO:0007669"/>
    <property type="project" value="InterPro"/>
</dbReference>
<dbReference type="SUPFAM" id="SSF46785">
    <property type="entry name" value="Winged helix' DNA-binding domain"/>
    <property type="match status" value="1"/>
</dbReference>
<dbReference type="Pfam" id="PF07702">
    <property type="entry name" value="UTRA"/>
    <property type="match status" value="1"/>
</dbReference>
<comment type="caution">
    <text evidence="6">The sequence shown here is derived from an EMBL/GenBank/DDBJ whole genome shotgun (WGS) entry which is preliminary data.</text>
</comment>
<dbReference type="InterPro" id="IPR000524">
    <property type="entry name" value="Tscrpt_reg_HTH_GntR"/>
</dbReference>
<keyword evidence="2" id="KW-0238">DNA-binding</keyword>
<dbReference type="InterPro" id="IPR028978">
    <property type="entry name" value="Chorismate_lyase_/UTRA_dom_sf"/>
</dbReference>
<dbReference type="PROSITE" id="PS50949">
    <property type="entry name" value="HTH_GNTR"/>
    <property type="match status" value="1"/>
</dbReference>
<sequence>MGKYVFEEIYEELQMQIRNGTYQSGMPLPSESELGTHYECGRETIRRSLRLLEKDGLIIRKKGKVAHVAERQVFAVPVCELKQLSEWQMTHNAALTSKLCLVEEGQIPVDLMHILKLDRASLPTIHIGVLKLLNDRPMALEEHFVMPKYAPKLSDLVDATSIERFYCRFGIQTSHAVRHLVLGVATAAQAEVLKIAPGSAVFIQQAVLFDRCSAIIQVQKTIYVGDACRFVEVAKP</sequence>
<dbReference type="Proteomes" id="UP000728106">
    <property type="component" value="Unassembled WGS sequence"/>
</dbReference>
<reference evidence="6 7" key="2">
    <citation type="journal article" date="2021" name="Int. J. Food Microbiol.">
        <title>Safety demonstration of a microbial species for use in the food chain: Weissella confusa.</title>
        <authorList>
            <person name="Bourdichon F."/>
            <person name="Patrone V."/>
            <person name="Fontana A."/>
            <person name="Milani G."/>
            <person name="Morelli L."/>
        </authorList>
    </citation>
    <scope>NUCLEOTIDE SEQUENCE [LARGE SCALE GENOMIC DNA]</scope>
    <source>
        <strain evidence="5">CCUG 30943</strain>
        <strain evidence="6 7">CCUG 43002</strain>
    </source>
</reference>
<dbReference type="RefSeq" id="WP_003608887.1">
    <property type="nucleotide sequence ID" value="NZ_JAAOCJ010000010.1"/>
</dbReference>
<keyword evidence="7" id="KW-1185">Reference proteome</keyword>
<gene>
    <name evidence="6" type="ORF">HAU20_09890</name>
    <name evidence="5" type="ORF">HAU43_09455</name>
</gene>
<dbReference type="SUPFAM" id="SSF64288">
    <property type="entry name" value="Chorismate lyase-like"/>
    <property type="match status" value="1"/>
</dbReference>
<dbReference type="Proteomes" id="UP000808038">
    <property type="component" value="Unassembled WGS sequence"/>
</dbReference>
<dbReference type="Pfam" id="PF00392">
    <property type="entry name" value="GntR"/>
    <property type="match status" value="1"/>
</dbReference>
<dbReference type="SMART" id="SM00345">
    <property type="entry name" value="HTH_GNTR"/>
    <property type="match status" value="1"/>
</dbReference>
<dbReference type="PRINTS" id="PR00035">
    <property type="entry name" value="HTHGNTR"/>
</dbReference>
<evidence type="ECO:0000313" key="6">
    <source>
        <dbReference type="EMBL" id="MBJ7639683.1"/>
    </source>
</evidence>
<organism evidence="6 7">
    <name type="scientific">Weissella confusa</name>
    <name type="common">Lactobacillus confusus</name>
    <dbReference type="NCBI Taxonomy" id="1583"/>
    <lineage>
        <taxon>Bacteria</taxon>
        <taxon>Bacillati</taxon>
        <taxon>Bacillota</taxon>
        <taxon>Bacilli</taxon>
        <taxon>Lactobacillales</taxon>
        <taxon>Lactobacillaceae</taxon>
        <taxon>Weissella</taxon>
    </lineage>
</organism>
<dbReference type="Gene3D" id="3.40.1410.10">
    <property type="entry name" value="Chorismate lyase-like"/>
    <property type="match status" value="1"/>
</dbReference>
<evidence type="ECO:0000256" key="2">
    <source>
        <dbReference type="ARBA" id="ARBA00023125"/>
    </source>
</evidence>
<dbReference type="Gene3D" id="1.10.10.10">
    <property type="entry name" value="Winged helix-like DNA-binding domain superfamily/Winged helix DNA-binding domain"/>
    <property type="match status" value="1"/>
</dbReference>
<dbReference type="CDD" id="cd07377">
    <property type="entry name" value="WHTH_GntR"/>
    <property type="match status" value="1"/>
</dbReference>
<dbReference type="InterPro" id="IPR011663">
    <property type="entry name" value="UTRA"/>
</dbReference>
<dbReference type="InterPro" id="IPR050679">
    <property type="entry name" value="Bact_HTH_transcr_reg"/>
</dbReference>
<proteinExistence type="predicted"/>
<protein>
    <submittedName>
        <fullName evidence="6">GntR family transcriptional regulator</fullName>
    </submittedName>
</protein>
<evidence type="ECO:0000256" key="1">
    <source>
        <dbReference type="ARBA" id="ARBA00023015"/>
    </source>
</evidence>
<evidence type="ECO:0000313" key="5">
    <source>
        <dbReference type="EMBL" id="MBJ7633305.1"/>
    </source>
</evidence>
<dbReference type="SMART" id="SM00866">
    <property type="entry name" value="UTRA"/>
    <property type="match status" value="1"/>
</dbReference>
<dbReference type="InterPro" id="IPR036390">
    <property type="entry name" value="WH_DNA-bd_sf"/>
</dbReference>
<dbReference type="InterPro" id="IPR036388">
    <property type="entry name" value="WH-like_DNA-bd_sf"/>
</dbReference>
<dbReference type="EMBL" id="JAAOCX010000014">
    <property type="protein sequence ID" value="MBJ7633305.1"/>
    <property type="molecule type" value="Genomic_DNA"/>
</dbReference>
<keyword evidence="3" id="KW-0804">Transcription</keyword>
<dbReference type="PANTHER" id="PTHR44846:SF1">
    <property type="entry name" value="MANNOSYL-D-GLYCERATE TRANSPORT_METABOLISM SYSTEM REPRESSOR MNGR-RELATED"/>
    <property type="match status" value="1"/>
</dbReference>
<name>A0A4Z0RL18_WEICO</name>
<dbReference type="AlphaFoldDB" id="A0A4Z0RL18"/>
<evidence type="ECO:0000313" key="7">
    <source>
        <dbReference type="Proteomes" id="UP000728106"/>
    </source>
</evidence>
<dbReference type="PANTHER" id="PTHR44846">
    <property type="entry name" value="MANNOSYL-D-GLYCERATE TRANSPORT/METABOLISM SYSTEM REPRESSOR MNGR-RELATED"/>
    <property type="match status" value="1"/>
</dbReference>
<reference evidence="6" key="1">
    <citation type="submission" date="2020-02" db="EMBL/GenBank/DDBJ databases">
        <authorList>
            <person name="Fontana A."/>
            <person name="Patrone V."/>
            <person name="Morelli L."/>
        </authorList>
    </citation>
    <scope>NUCLEOTIDE SEQUENCE</scope>
    <source>
        <strain evidence="5">CCUG 30943</strain>
        <strain evidence="6">CCUG 43002</strain>
    </source>
</reference>
<feature type="domain" description="HTH gntR-type" evidence="4">
    <location>
        <begin position="3"/>
        <end position="71"/>
    </location>
</feature>